<dbReference type="InterPro" id="IPR001128">
    <property type="entry name" value="Cyt_P450"/>
</dbReference>
<keyword evidence="7" id="KW-0472">Membrane</keyword>
<evidence type="ECO:0000256" key="2">
    <source>
        <dbReference type="ARBA" id="ARBA00010617"/>
    </source>
</evidence>
<dbReference type="InterPro" id="IPR017972">
    <property type="entry name" value="Cyt_P450_CS"/>
</dbReference>
<evidence type="ECO:0000256" key="4">
    <source>
        <dbReference type="ARBA" id="ARBA00023002"/>
    </source>
</evidence>
<name>A0ABR0JQX5_9EURO</name>
<evidence type="ECO:0000256" key="7">
    <source>
        <dbReference type="SAM" id="Phobius"/>
    </source>
</evidence>
<dbReference type="InterPro" id="IPR002401">
    <property type="entry name" value="Cyt_P450_E_grp-I"/>
</dbReference>
<evidence type="ECO:0000256" key="6">
    <source>
        <dbReference type="RuleBase" id="RU000461"/>
    </source>
</evidence>
<organism evidence="8 9">
    <name type="scientific">Exophiala sideris</name>
    <dbReference type="NCBI Taxonomy" id="1016849"/>
    <lineage>
        <taxon>Eukaryota</taxon>
        <taxon>Fungi</taxon>
        <taxon>Dikarya</taxon>
        <taxon>Ascomycota</taxon>
        <taxon>Pezizomycotina</taxon>
        <taxon>Eurotiomycetes</taxon>
        <taxon>Chaetothyriomycetidae</taxon>
        <taxon>Chaetothyriales</taxon>
        <taxon>Herpotrichiellaceae</taxon>
        <taxon>Exophiala</taxon>
    </lineage>
</organism>
<sequence length="510" mass="57959">MGIVTGLRLPVAIDVDTTSSGYVTLVLFMTLIVATSILGKVIYELHFSPLRQIPGPKLAALSDLWLLHKLYRLEKCGTLERCFAQYGPIVRIGPKKIALNSIDTIKPIYGVGTRFVKSTWYETWALSGRQNVFTIIDPKAHANRRRITSQLMSHNNLIKYLPAVNHHIASLVKLIDRKKKLGEQLDFLVLYRYLALDILSSATFGKNFQLLESGQDHPFSNDLDACVAVLPPRGYVPSWMWVVVKHFPSKRWQFLLGGEQRIFDYSQNVVMEQERAPLTDPPTIIRKYLDHREEDGSALPNDIIIGETANLFFAGTDTTSNSLSFITWELASKPHIQKRLFEEVSHLAKDEVPPLEDVQGLQYLNAVLKEGLRKYAAAPSHLERVVPPGGARIDGHYLPAGTVVGVQIYSMHRNANVFVRPEEFLPERWLPENETEDMRRHFMPFGLGSRVCMGQHVAMMEMRLALVALVRHYQLVVPKGFDYSSMEMKDFWLVFPKGHSLKLDVVERSE</sequence>
<dbReference type="EMBL" id="JAVRRF010000001">
    <property type="protein sequence ID" value="KAK5068361.1"/>
    <property type="molecule type" value="Genomic_DNA"/>
</dbReference>
<evidence type="ECO:0000313" key="9">
    <source>
        <dbReference type="Proteomes" id="UP001345691"/>
    </source>
</evidence>
<comment type="similarity">
    <text evidence="2 6">Belongs to the cytochrome P450 family.</text>
</comment>
<comment type="caution">
    <text evidence="8">The sequence shown here is derived from an EMBL/GenBank/DDBJ whole genome shotgun (WGS) entry which is preliminary data.</text>
</comment>
<dbReference type="Gene3D" id="1.10.630.10">
    <property type="entry name" value="Cytochrome P450"/>
    <property type="match status" value="1"/>
</dbReference>
<dbReference type="PRINTS" id="PR00463">
    <property type="entry name" value="EP450I"/>
</dbReference>
<dbReference type="PRINTS" id="PR00385">
    <property type="entry name" value="P450"/>
</dbReference>
<feature type="transmembrane region" description="Helical" evidence="7">
    <location>
        <begin position="20"/>
        <end position="43"/>
    </location>
</feature>
<protein>
    <recommendedName>
        <fullName evidence="10">Cytochrome P450</fullName>
    </recommendedName>
</protein>
<evidence type="ECO:0008006" key="10">
    <source>
        <dbReference type="Google" id="ProtNLM"/>
    </source>
</evidence>
<evidence type="ECO:0000256" key="5">
    <source>
        <dbReference type="ARBA" id="ARBA00023004"/>
    </source>
</evidence>
<keyword evidence="6" id="KW-0503">Monooxygenase</keyword>
<dbReference type="InterPro" id="IPR050121">
    <property type="entry name" value="Cytochrome_P450_monoxygenase"/>
</dbReference>
<dbReference type="PANTHER" id="PTHR24305">
    <property type="entry name" value="CYTOCHROME P450"/>
    <property type="match status" value="1"/>
</dbReference>
<keyword evidence="6" id="KW-0349">Heme</keyword>
<accession>A0ABR0JQX5</accession>
<gene>
    <name evidence="8" type="ORF">LTR69_000479</name>
</gene>
<comment type="cofactor">
    <cofactor evidence="1">
        <name>heme</name>
        <dbReference type="ChEBI" id="CHEBI:30413"/>
    </cofactor>
</comment>
<keyword evidence="9" id="KW-1185">Reference proteome</keyword>
<dbReference type="PROSITE" id="PS00086">
    <property type="entry name" value="CYTOCHROME_P450"/>
    <property type="match status" value="1"/>
</dbReference>
<dbReference type="PANTHER" id="PTHR24305:SF166">
    <property type="entry name" value="CYTOCHROME P450 12A4, MITOCHONDRIAL-RELATED"/>
    <property type="match status" value="1"/>
</dbReference>
<dbReference type="InterPro" id="IPR036396">
    <property type="entry name" value="Cyt_P450_sf"/>
</dbReference>
<proteinExistence type="inferred from homology"/>
<keyword evidence="5 6" id="KW-0408">Iron</keyword>
<evidence type="ECO:0000313" key="8">
    <source>
        <dbReference type="EMBL" id="KAK5068361.1"/>
    </source>
</evidence>
<keyword evidence="3 6" id="KW-0479">Metal-binding</keyword>
<keyword evidence="4 6" id="KW-0560">Oxidoreductase</keyword>
<dbReference type="SUPFAM" id="SSF48264">
    <property type="entry name" value="Cytochrome P450"/>
    <property type="match status" value="1"/>
</dbReference>
<dbReference type="Proteomes" id="UP001345691">
    <property type="component" value="Unassembled WGS sequence"/>
</dbReference>
<dbReference type="Pfam" id="PF00067">
    <property type="entry name" value="p450"/>
    <property type="match status" value="1"/>
</dbReference>
<keyword evidence="7" id="KW-1133">Transmembrane helix</keyword>
<evidence type="ECO:0000256" key="3">
    <source>
        <dbReference type="ARBA" id="ARBA00022723"/>
    </source>
</evidence>
<reference evidence="8 9" key="1">
    <citation type="submission" date="2023-08" db="EMBL/GenBank/DDBJ databases">
        <title>Black Yeasts Isolated from many extreme environments.</title>
        <authorList>
            <person name="Coleine C."/>
            <person name="Stajich J.E."/>
            <person name="Selbmann L."/>
        </authorList>
    </citation>
    <scope>NUCLEOTIDE SEQUENCE [LARGE SCALE GENOMIC DNA]</scope>
    <source>
        <strain evidence="8 9">CCFEE 6328</strain>
    </source>
</reference>
<keyword evidence="7" id="KW-0812">Transmembrane</keyword>
<evidence type="ECO:0000256" key="1">
    <source>
        <dbReference type="ARBA" id="ARBA00001971"/>
    </source>
</evidence>